<accession>A0A9P6RKE1</accession>
<feature type="region of interest" description="Disordered" evidence="16">
    <location>
        <begin position="267"/>
        <end position="394"/>
    </location>
</feature>
<dbReference type="EMBL" id="JAAAIP010000276">
    <property type="protein sequence ID" value="KAG0320612.1"/>
    <property type="molecule type" value="Genomic_DNA"/>
</dbReference>
<feature type="compositionally biased region" description="Low complexity" evidence="16">
    <location>
        <begin position="319"/>
        <end position="333"/>
    </location>
</feature>
<comment type="similarity">
    <text evidence="3">Belongs to the BABAM1 family.</text>
</comment>
<evidence type="ECO:0000256" key="3">
    <source>
        <dbReference type="ARBA" id="ARBA00010809"/>
    </source>
</evidence>
<evidence type="ECO:0000256" key="16">
    <source>
        <dbReference type="SAM" id="MobiDB-lite"/>
    </source>
</evidence>
<evidence type="ECO:0000256" key="10">
    <source>
        <dbReference type="ARBA" id="ARBA00022853"/>
    </source>
</evidence>
<evidence type="ECO:0000256" key="8">
    <source>
        <dbReference type="ARBA" id="ARBA00022776"/>
    </source>
</evidence>
<feature type="compositionally biased region" description="Basic and acidic residues" evidence="16">
    <location>
        <begin position="350"/>
        <end position="365"/>
    </location>
</feature>
<keyword evidence="8" id="KW-0498">Mitosis</keyword>
<evidence type="ECO:0000256" key="9">
    <source>
        <dbReference type="ARBA" id="ARBA00022786"/>
    </source>
</evidence>
<keyword evidence="13" id="KW-0131">Cell cycle</keyword>
<dbReference type="InterPro" id="IPR026126">
    <property type="entry name" value="BABAM1"/>
</dbReference>
<reference evidence="17" key="1">
    <citation type="journal article" date="2020" name="Fungal Divers.">
        <title>Resolving the Mortierellaceae phylogeny through synthesis of multi-gene phylogenetics and phylogenomics.</title>
        <authorList>
            <person name="Vandepol N."/>
            <person name="Liber J."/>
            <person name="Desiro A."/>
            <person name="Na H."/>
            <person name="Kennedy M."/>
            <person name="Barry K."/>
            <person name="Grigoriev I.V."/>
            <person name="Miller A.N."/>
            <person name="O'Donnell K."/>
            <person name="Stajich J.E."/>
            <person name="Bonito G."/>
        </authorList>
    </citation>
    <scope>NUCLEOTIDE SEQUENCE</scope>
    <source>
        <strain evidence="17">REB-010B</strain>
    </source>
</reference>
<dbReference type="InterPro" id="IPR036465">
    <property type="entry name" value="vWFA_dom_sf"/>
</dbReference>
<keyword evidence="5" id="KW-0963">Cytoplasm</keyword>
<keyword evidence="11" id="KW-0234">DNA repair</keyword>
<evidence type="ECO:0000256" key="2">
    <source>
        <dbReference type="ARBA" id="ARBA00004496"/>
    </source>
</evidence>
<evidence type="ECO:0000256" key="4">
    <source>
        <dbReference type="ARBA" id="ARBA00019437"/>
    </source>
</evidence>
<dbReference type="GO" id="GO:0051301">
    <property type="term" value="P:cell division"/>
    <property type="evidence" value="ECO:0007669"/>
    <property type="project" value="UniProtKB-KW"/>
</dbReference>
<keyword evidence="6" id="KW-0132">Cell division</keyword>
<dbReference type="GO" id="GO:0045739">
    <property type="term" value="P:positive regulation of DNA repair"/>
    <property type="evidence" value="ECO:0007669"/>
    <property type="project" value="InterPro"/>
</dbReference>
<dbReference type="PANTHER" id="PTHR15660:SF1">
    <property type="entry name" value="BRISC AND BRCA1-A COMPLEX MEMBER 1"/>
    <property type="match status" value="1"/>
</dbReference>
<dbReference type="GO" id="GO:0016604">
    <property type="term" value="C:nuclear body"/>
    <property type="evidence" value="ECO:0007669"/>
    <property type="project" value="TreeGrafter"/>
</dbReference>
<evidence type="ECO:0000256" key="15">
    <source>
        <dbReference type="ARBA" id="ARBA00031038"/>
    </source>
</evidence>
<dbReference type="PANTHER" id="PTHR15660">
    <property type="entry name" value="BRISC AND BRCA1-A COMPLEX MEMBER 1"/>
    <property type="match status" value="1"/>
</dbReference>
<keyword evidence="18" id="KW-1185">Reference proteome</keyword>
<dbReference type="GO" id="GO:0006302">
    <property type="term" value="P:double-strand break repair"/>
    <property type="evidence" value="ECO:0007669"/>
    <property type="project" value="TreeGrafter"/>
</dbReference>
<evidence type="ECO:0000313" key="18">
    <source>
        <dbReference type="Proteomes" id="UP000738325"/>
    </source>
</evidence>
<evidence type="ECO:0000256" key="6">
    <source>
        <dbReference type="ARBA" id="ARBA00022618"/>
    </source>
</evidence>
<dbReference type="GO" id="GO:0007095">
    <property type="term" value="P:mitotic G2 DNA damage checkpoint signaling"/>
    <property type="evidence" value="ECO:0007669"/>
    <property type="project" value="TreeGrafter"/>
</dbReference>
<dbReference type="CDD" id="cd21502">
    <property type="entry name" value="vWA_BABAM1"/>
    <property type="match status" value="1"/>
</dbReference>
<comment type="subcellular location">
    <subcellularLocation>
        <location evidence="2">Cytoplasm</location>
    </subcellularLocation>
    <subcellularLocation>
        <location evidence="1">Nucleus</location>
    </subcellularLocation>
</comment>
<gene>
    <name evidence="17" type="ORF">BGZ99_004410</name>
</gene>
<keyword evidence="9" id="KW-0833">Ubl conjugation pathway</keyword>
<evidence type="ECO:0000256" key="7">
    <source>
        <dbReference type="ARBA" id="ARBA00022763"/>
    </source>
</evidence>
<comment type="caution">
    <text evidence="17">The sequence shown here is derived from an EMBL/GenBank/DDBJ whole genome shotgun (WGS) entry which is preliminary data.</text>
</comment>
<keyword evidence="10" id="KW-0156">Chromatin regulator</keyword>
<name>A0A9P6RKE1_9FUNG</name>
<protein>
    <recommendedName>
        <fullName evidence="4">BRISC and BRCA1-A complex member 1</fullName>
    </recommendedName>
    <alternativeName>
        <fullName evidence="14">Mediator of RAP80 interactions and targeting subunit of 40 kDa</fullName>
    </alternativeName>
    <alternativeName>
        <fullName evidence="15">New component of the BRCA1-A complex</fullName>
    </alternativeName>
</protein>
<evidence type="ECO:0000256" key="14">
    <source>
        <dbReference type="ARBA" id="ARBA00030984"/>
    </source>
</evidence>
<evidence type="ECO:0000256" key="5">
    <source>
        <dbReference type="ARBA" id="ARBA00022490"/>
    </source>
</evidence>
<dbReference type="Proteomes" id="UP000738325">
    <property type="component" value="Unassembled WGS sequence"/>
</dbReference>
<evidence type="ECO:0000256" key="11">
    <source>
        <dbReference type="ARBA" id="ARBA00023204"/>
    </source>
</evidence>
<evidence type="ECO:0000256" key="13">
    <source>
        <dbReference type="ARBA" id="ARBA00023306"/>
    </source>
</evidence>
<dbReference type="GO" id="GO:0005737">
    <property type="term" value="C:cytoplasm"/>
    <property type="evidence" value="ECO:0007669"/>
    <property type="project" value="UniProtKB-SubCell"/>
</dbReference>
<proteinExistence type="inferred from homology"/>
<dbReference type="GO" id="GO:0070552">
    <property type="term" value="C:BRISC complex"/>
    <property type="evidence" value="ECO:0007669"/>
    <property type="project" value="InterPro"/>
</dbReference>
<sequence length="394" mass="43950">MDSLTDDFNDSRMEHERAIPKTQRERIIFCIDLDLSMDDYFMTGEKMNDTRINRTKQLLKWFIEQKSSWNAGHEFAIMILGEMAVWHMDFTSDTVLLSHAIDELYTMGKFSAFDTTSLFKEILDQSNIDEDDGSVVRAIMVYARSDVLPSEPDLEVTDALYSSRRFYYDCIYIHNKVTEVSGPIKPQHVYDRLTEMEDARSPGYYYELTRVLKKFSTAMGELLAHPAVRPIQDEVSSILAAPPSVRRMEELALQKQLQQEHQLLLQEQSSHETPSQQPLSTPKRQDHPATFKSPDNTGVGSPSQKSTIQFGTRPPPSVPTSRPLGSPTPLRSPSAPPLSPQPALSSFVSSKERERLGQPRAKVERSNSGTSSGSGGGNGAGSGSGTGMDDAILI</sequence>
<evidence type="ECO:0000256" key="1">
    <source>
        <dbReference type="ARBA" id="ARBA00004123"/>
    </source>
</evidence>
<feature type="compositionally biased region" description="Gly residues" evidence="16">
    <location>
        <begin position="372"/>
        <end position="386"/>
    </location>
</feature>
<evidence type="ECO:0000313" key="17">
    <source>
        <dbReference type="EMBL" id="KAG0320612.1"/>
    </source>
</evidence>
<organism evidence="17 18">
    <name type="scientific">Dissophora globulifera</name>
    <dbReference type="NCBI Taxonomy" id="979702"/>
    <lineage>
        <taxon>Eukaryota</taxon>
        <taxon>Fungi</taxon>
        <taxon>Fungi incertae sedis</taxon>
        <taxon>Mucoromycota</taxon>
        <taxon>Mortierellomycotina</taxon>
        <taxon>Mortierellomycetes</taxon>
        <taxon>Mortierellales</taxon>
        <taxon>Mortierellaceae</taxon>
        <taxon>Dissophora</taxon>
    </lineage>
</organism>
<dbReference type="OrthoDB" id="547311at2759"/>
<keyword evidence="12" id="KW-0539">Nucleus</keyword>
<keyword evidence="7" id="KW-0227">DNA damage</keyword>
<dbReference type="SUPFAM" id="SSF53300">
    <property type="entry name" value="vWA-like"/>
    <property type="match status" value="1"/>
</dbReference>
<feature type="compositionally biased region" description="Polar residues" evidence="16">
    <location>
        <begin position="271"/>
        <end position="282"/>
    </location>
</feature>
<dbReference type="AlphaFoldDB" id="A0A9P6RKE1"/>
<evidence type="ECO:0000256" key="12">
    <source>
        <dbReference type="ARBA" id="ARBA00023242"/>
    </source>
</evidence>
<dbReference type="GO" id="GO:0006325">
    <property type="term" value="P:chromatin organization"/>
    <property type="evidence" value="ECO:0007669"/>
    <property type="project" value="UniProtKB-KW"/>
</dbReference>
<feature type="compositionally biased region" description="Polar residues" evidence="16">
    <location>
        <begin position="293"/>
        <end position="310"/>
    </location>
</feature>